<accession>J0XS53</accession>
<protein>
    <submittedName>
        <fullName evidence="1">Phage portal protein</fullName>
    </submittedName>
</protein>
<gene>
    <name evidence="1" type="ORF">HMPREF1317_1568</name>
</gene>
<organism evidence="1 2">
    <name type="scientific">Schaalia georgiae F0490</name>
    <dbReference type="NCBI Taxonomy" id="1125717"/>
    <lineage>
        <taxon>Bacteria</taxon>
        <taxon>Bacillati</taxon>
        <taxon>Actinomycetota</taxon>
        <taxon>Actinomycetes</taxon>
        <taxon>Actinomycetales</taxon>
        <taxon>Actinomycetaceae</taxon>
        <taxon>Schaalia</taxon>
    </lineage>
</organism>
<dbReference type="RefSeq" id="WP_005867217.1">
    <property type="nucleotide sequence ID" value="NZ_AKFS01000008.1"/>
</dbReference>
<sequence>MANPLLRFLGINRRAQLSSPWADRSTLETATWGHLLGLDADQLPPTRREAMSVAALARGRNLIAASVGRLPLIAMRGPTPMPETPQLIRQPEAGRPRFLTLTWIVDALIWYGVAWLLITDRTADGRPARLAWVPQWHASVDENGDLTAAWDKPITPDQVIRIDGFHEGVLTASGDRIRAALRLDRASLRATDNPVPQVELHQVSGTPLSAEEAREFVASYVASRARSGVSYTNQSIETKTHGTNSENLLIDGRKAAALDAARVLGLPAWAVDAPTDGTSMNYTNVPSRARELIDYTLAPYMEAITSRLSMDDVLPRGQWCRFDTDPLLADSFGDRMASYKTALETGVYTLDDLKAREHGTPLEESETDQ</sequence>
<dbReference type="Gene3D" id="3.40.140.120">
    <property type="match status" value="1"/>
</dbReference>
<comment type="caution">
    <text evidence="1">The sequence shown here is derived from an EMBL/GenBank/DDBJ whole genome shotgun (WGS) entry which is preliminary data.</text>
</comment>
<reference evidence="1 2" key="1">
    <citation type="submission" date="2012-05" db="EMBL/GenBank/DDBJ databases">
        <authorList>
            <person name="Harkins D.M."/>
            <person name="Madupu R."/>
            <person name="Durkin A.S."/>
            <person name="Torralba M."/>
            <person name="Methe B."/>
            <person name="Sutton G.G."/>
            <person name="Nelson K.E."/>
        </authorList>
    </citation>
    <scope>NUCLEOTIDE SEQUENCE [LARGE SCALE GENOMIC DNA]</scope>
    <source>
        <strain evidence="1 2">F0490</strain>
    </source>
</reference>
<dbReference type="InterPro" id="IPR006944">
    <property type="entry name" value="Phage/GTA_portal"/>
</dbReference>
<dbReference type="Gene3D" id="1.20.1270.210">
    <property type="match status" value="1"/>
</dbReference>
<proteinExistence type="predicted"/>
<dbReference type="Pfam" id="PF04860">
    <property type="entry name" value="Phage_portal"/>
    <property type="match status" value="1"/>
</dbReference>
<dbReference type="Gene3D" id="3.30.1120.70">
    <property type="match status" value="1"/>
</dbReference>
<dbReference type="AlphaFoldDB" id="J0XS53"/>
<dbReference type="EMBL" id="AKFS01000008">
    <property type="protein sequence ID" value="EJF51686.1"/>
    <property type="molecule type" value="Genomic_DNA"/>
</dbReference>
<name>J0XS53_9ACTO</name>
<keyword evidence="2" id="KW-1185">Reference proteome</keyword>
<dbReference type="Proteomes" id="UP000004578">
    <property type="component" value="Unassembled WGS sequence"/>
</dbReference>
<dbReference type="PATRIC" id="fig|1125717.3.peg.79"/>
<evidence type="ECO:0000313" key="1">
    <source>
        <dbReference type="EMBL" id="EJF51686.1"/>
    </source>
</evidence>
<evidence type="ECO:0000313" key="2">
    <source>
        <dbReference type="Proteomes" id="UP000004578"/>
    </source>
</evidence>